<keyword evidence="5" id="KW-0328">Glycosyltransferase</keyword>
<dbReference type="EMBL" id="FNGA01000002">
    <property type="protein sequence ID" value="SDK80301.1"/>
    <property type="molecule type" value="Genomic_DNA"/>
</dbReference>
<comment type="subcellular location">
    <subcellularLocation>
        <location evidence="1">Endoplasmic reticulum membrane</location>
        <topology evidence="1">Single-pass membrane protein</topology>
    </subcellularLocation>
</comment>
<evidence type="ECO:0000256" key="3">
    <source>
        <dbReference type="ARBA" id="ARBA00006739"/>
    </source>
</evidence>
<feature type="domain" description="Glycosyltransferase 2-like" evidence="13">
    <location>
        <begin position="11"/>
        <end position="180"/>
    </location>
</feature>
<evidence type="ECO:0000256" key="4">
    <source>
        <dbReference type="ARBA" id="ARBA00012583"/>
    </source>
</evidence>
<evidence type="ECO:0000259" key="13">
    <source>
        <dbReference type="Pfam" id="PF00535"/>
    </source>
</evidence>
<evidence type="ECO:0000313" key="14">
    <source>
        <dbReference type="EMBL" id="SDK80301.1"/>
    </source>
</evidence>
<evidence type="ECO:0000256" key="6">
    <source>
        <dbReference type="ARBA" id="ARBA00022679"/>
    </source>
</evidence>
<evidence type="ECO:0000256" key="7">
    <source>
        <dbReference type="ARBA" id="ARBA00022692"/>
    </source>
</evidence>
<dbReference type="STRING" id="246191.SAMN05660337_1287"/>
<comment type="catalytic activity">
    <reaction evidence="12">
        <text>a di-trans,poly-cis-dolichyl phosphate + UDP-alpha-D-glucose = a di-trans,poly-cis-dolichyl beta-D-glucosyl phosphate + UDP</text>
        <dbReference type="Rhea" id="RHEA:15401"/>
        <dbReference type="Rhea" id="RHEA-COMP:19498"/>
        <dbReference type="Rhea" id="RHEA-COMP:19502"/>
        <dbReference type="ChEBI" id="CHEBI:57525"/>
        <dbReference type="ChEBI" id="CHEBI:57683"/>
        <dbReference type="ChEBI" id="CHEBI:58223"/>
        <dbReference type="ChEBI" id="CHEBI:58885"/>
        <dbReference type="EC" id="2.4.1.117"/>
    </reaction>
    <physiologicalReaction direction="left-to-right" evidence="12">
        <dbReference type="Rhea" id="RHEA:15402"/>
    </physiologicalReaction>
</comment>
<keyword evidence="9" id="KW-0735">Signal-anchor</keyword>
<dbReference type="SUPFAM" id="SSF53448">
    <property type="entry name" value="Nucleotide-diphospho-sugar transferases"/>
    <property type="match status" value="1"/>
</dbReference>
<name>A0A1G9EW04_9BACT</name>
<dbReference type="Gene3D" id="3.90.550.10">
    <property type="entry name" value="Spore Coat Polysaccharide Biosynthesis Protein SpsA, Chain A"/>
    <property type="match status" value="1"/>
</dbReference>
<dbReference type="Pfam" id="PF00535">
    <property type="entry name" value="Glycos_transf_2"/>
    <property type="match status" value="1"/>
</dbReference>
<evidence type="ECO:0000256" key="9">
    <source>
        <dbReference type="ARBA" id="ARBA00022968"/>
    </source>
</evidence>
<dbReference type="Proteomes" id="UP000199053">
    <property type="component" value="Unassembled WGS sequence"/>
</dbReference>
<keyword evidence="6 14" id="KW-0808">Transferase</keyword>
<comment type="pathway">
    <text evidence="2">Protein modification; protein glycosylation.</text>
</comment>
<dbReference type="RefSeq" id="WP_170830326.1">
    <property type="nucleotide sequence ID" value="NZ_FNGA01000002.1"/>
</dbReference>
<protein>
    <recommendedName>
        <fullName evidence="4">dolichyl-phosphate beta-glucosyltransferase</fullName>
        <ecNumber evidence="4">2.4.1.117</ecNumber>
    </recommendedName>
</protein>
<proteinExistence type="inferred from homology"/>
<dbReference type="AlphaFoldDB" id="A0A1G9EW04"/>
<dbReference type="EC" id="2.4.1.117" evidence="4"/>
<evidence type="ECO:0000256" key="11">
    <source>
        <dbReference type="ARBA" id="ARBA00023136"/>
    </source>
</evidence>
<dbReference type="InterPro" id="IPR001173">
    <property type="entry name" value="Glyco_trans_2-like"/>
</dbReference>
<evidence type="ECO:0000256" key="5">
    <source>
        <dbReference type="ARBA" id="ARBA00022676"/>
    </source>
</evidence>
<gene>
    <name evidence="14" type="ORF">SAMN05660337_1287</name>
</gene>
<dbReference type="CDD" id="cd04188">
    <property type="entry name" value="DPG_synthase"/>
    <property type="match status" value="1"/>
</dbReference>
<comment type="similarity">
    <text evidence="3">Belongs to the glycosyltransferase 2 family.</text>
</comment>
<evidence type="ECO:0000256" key="8">
    <source>
        <dbReference type="ARBA" id="ARBA00022824"/>
    </source>
</evidence>
<organism evidence="14 15">
    <name type="scientific">Maridesulfovibrio ferrireducens</name>
    <dbReference type="NCBI Taxonomy" id="246191"/>
    <lineage>
        <taxon>Bacteria</taxon>
        <taxon>Pseudomonadati</taxon>
        <taxon>Thermodesulfobacteriota</taxon>
        <taxon>Desulfovibrionia</taxon>
        <taxon>Desulfovibrionales</taxon>
        <taxon>Desulfovibrionaceae</taxon>
        <taxon>Maridesulfovibrio</taxon>
    </lineage>
</organism>
<keyword evidence="8" id="KW-0256">Endoplasmic reticulum</keyword>
<dbReference type="GO" id="GO:0006487">
    <property type="term" value="P:protein N-linked glycosylation"/>
    <property type="evidence" value="ECO:0007669"/>
    <property type="project" value="TreeGrafter"/>
</dbReference>
<evidence type="ECO:0000256" key="10">
    <source>
        <dbReference type="ARBA" id="ARBA00022989"/>
    </source>
</evidence>
<reference evidence="15" key="1">
    <citation type="submission" date="2016-10" db="EMBL/GenBank/DDBJ databases">
        <authorList>
            <person name="Varghese N."/>
            <person name="Submissions S."/>
        </authorList>
    </citation>
    <scope>NUCLEOTIDE SEQUENCE [LARGE SCALE GENOMIC DNA]</scope>
    <source>
        <strain evidence="15">DSM 16995</strain>
    </source>
</reference>
<sequence>MNTYEEDIYLSVVIPAYNEQERIADTLYTVKEFLSKQPYKSEIIVVDDGSRDWTTEVVKTVDIYNNEMKDQNVSAIMENVKNVGKGFSVARGMLRTCGKYILFSDADLSTPIEEVIKLLPVLEQGCDVVIGSRGMKDSEVEKKPFYRELMSLLFNSVVGLFAIRGIKDTQCGFKAFRSEAGKEIANRQKLYGFSFDVEQLFIARKLGYCIKEVPVKWSHAEGSTVDPIRDSIRMFIDVMRIRFLHRGKF</sequence>
<keyword evidence="15" id="KW-1185">Reference proteome</keyword>
<keyword evidence="7" id="KW-0812">Transmembrane</keyword>
<dbReference type="PANTHER" id="PTHR10859:SF91">
    <property type="entry name" value="DOLICHYL-PHOSPHATE BETA-GLUCOSYLTRANSFERASE"/>
    <property type="match status" value="1"/>
</dbReference>
<evidence type="ECO:0000313" key="15">
    <source>
        <dbReference type="Proteomes" id="UP000199053"/>
    </source>
</evidence>
<accession>A0A1G9EW04</accession>
<evidence type="ECO:0000256" key="12">
    <source>
        <dbReference type="ARBA" id="ARBA00045097"/>
    </source>
</evidence>
<dbReference type="GO" id="GO:0004581">
    <property type="term" value="F:dolichyl-phosphate beta-glucosyltransferase activity"/>
    <property type="evidence" value="ECO:0007669"/>
    <property type="project" value="UniProtKB-EC"/>
</dbReference>
<evidence type="ECO:0000256" key="2">
    <source>
        <dbReference type="ARBA" id="ARBA00004922"/>
    </source>
</evidence>
<dbReference type="PANTHER" id="PTHR10859">
    <property type="entry name" value="GLYCOSYL TRANSFERASE"/>
    <property type="match status" value="1"/>
</dbReference>
<keyword evidence="10" id="KW-1133">Transmembrane helix</keyword>
<evidence type="ECO:0000256" key="1">
    <source>
        <dbReference type="ARBA" id="ARBA00004389"/>
    </source>
</evidence>
<dbReference type="InterPro" id="IPR029044">
    <property type="entry name" value="Nucleotide-diphossugar_trans"/>
</dbReference>
<dbReference type="InterPro" id="IPR035518">
    <property type="entry name" value="DPG_synthase"/>
</dbReference>
<keyword evidence="11" id="KW-0472">Membrane</keyword>